<dbReference type="PROSITE" id="PS51968">
    <property type="entry name" value="GRH_CP2_DB"/>
    <property type="match status" value="1"/>
</dbReference>
<name>A0A319BN32_ASPVC</name>
<dbReference type="OrthoDB" id="7680836at2759"/>
<evidence type="ECO:0000259" key="2">
    <source>
        <dbReference type="PROSITE" id="PS51968"/>
    </source>
</evidence>
<dbReference type="GO" id="GO:0000978">
    <property type="term" value="F:RNA polymerase II cis-regulatory region sequence-specific DNA binding"/>
    <property type="evidence" value="ECO:0007669"/>
    <property type="project" value="TreeGrafter"/>
</dbReference>
<evidence type="ECO:0000256" key="1">
    <source>
        <dbReference type="SAM" id="MobiDB-lite"/>
    </source>
</evidence>
<dbReference type="RefSeq" id="XP_025560917.1">
    <property type="nucleotide sequence ID" value="XM_025708289.1"/>
</dbReference>
<dbReference type="GO" id="GO:0005634">
    <property type="term" value="C:nucleus"/>
    <property type="evidence" value="ECO:0007669"/>
    <property type="project" value="TreeGrafter"/>
</dbReference>
<dbReference type="InterPro" id="IPR007604">
    <property type="entry name" value="CP2"/>
</dbReference>
<dbReference type="PANTHER" id="PTHR11037">
    <property type="entry name" value="TRANSCRIPTION FACTOR CP2"/>
    <property type="match status" value="1"/>
</dbReference>
<dbReference type="Proteomes" id="UP000248405">
    <property type="component" value="Unassembled WGS sequence"/>
</dbReference>
<dbReference type="Pfam" id="PF04516">
    <property type="entry name" value="CP2"/>
    <property type="match status" value="1"/>
</dbReference>
<sequence length="579" mass="64532">MRFTAPYTDPNTVFYAIPLQPQRCSTSNSGGLGAVYHSQAGDLHTPVTGLSMMTPLSLSQQTPAAPVNPETAASGLGHFNQQYIPPHFHCPQPFTQQPTLASNDLVQSDAGYDAMSEHAEEFPLINIDVQGNTPSHNVASSIQDDQASISKPCEPLCYRVTLRAPTAMINDRAEISVTYLNKDQAYSVSVIDSTPPPMTTQSIKYHTYIHLSFQEEEQRSGIKDTKNRQVQLRSSAFNRFCITWTLNLSTSTSEYLIPVRFNFLSTDFSRSKGVKGITVKLYTKTEILSPADASSASDRKAEVYYCKVKLFHNHGAEQKPSNNITHVKKTIKKLRQQISQAAMGVGNYSKHKHGNGSVARKNADPRPAKITKHTRTWSAGSQNNPGKMLSKDNLHAKLAFNARYIHINAVEQDNPDLYPVMLFKSREFIKQEDSSRLHSSLDYTPLHTISPTSSSISMSLPCLPTNIQSKAVDIDPTYHLPAKRPIVSNGYYRAVYLTEQTIRDLVEKISMKQRINPQRIMQVLHVKQNSLKLIVNNDVRELPDGQDMVVKVSETLSFEKAAATRPGNLSPVLKIKLSY</sequence>
<feature type="compositionally biased region" description="Polar residues" evidence="1">
    <location>
        <begin position="376"/>
        <end position="385"/>
    </location>
</feature>
<dbReference type="GO" id="GO:0001228">
    <property type="term" value="F:DNA-binding transcription activator activity, RNA polymerase II-specific"/>
    <property type="evidence" value="ECO:0007669"/>
    <property type="project" value="TreeGrafter"/>
</dbReference>
<feature type="region of interest" description="Disordered" evidence="1">
    <location>
        <begin position="346"/>
        <end position="389"/>
    </location>
</feature>
<keyword evidence="4" id="KW-1185">Reference proteome</keyword>
<dbReference type="EMBL" id="KZ821631">
    <property type="protein sequence ID" value="PYH67123.1"/>
    <property type="molecule type" value="Genomic_DNA"/>
</dbReference>
<dbReference type="AlphaFoldDB" id="A0A319BN32"/>
<organism evidence="3 4">
    <name type="scientific">Aspergillus vadensis (strain CBS 113365 / IMI 142717 / IBT 24658)</name>
    <dbReference type="NCBI Taxonomy" id="1448311"/>
    <lineage>
        <taxon>Eukaryota</taxon>
        <taxon>Fungi</taxon>
        <taxon>Dikarya</taxon>
        <taxon>Ascomycota</taxon>
        <taxon>Pezizomycotina</taxon>
        <taxon>Eurotiomycetes</taxon>
        <taxon>Eurotiomycetidae</taxon>
        <taxon>Eurotiales</taxon>
        <taxon>Aspergillaceae</taxon>
        <taxon>Aspergillus</taxon>
        <taxon>Aspergillus subgen. Circumdati</taxon>
    </lineage>
</organism>
<reference evidence="3" key="1">
    <citation type="submission" date="2016-12" db="EMBL/GenBank/DDBJ databases">
        <title>The genomes of Aspergillus section Nigri reveals drivers in fungal speciation.</title>
        <authorList>
            <consortium name="DOE Joint Genome Institute"/>
            <person name="Vesth T.C."/>
            <person name="Nybo J."/>
            <person name="Theobald S."/>
            <person name="Brandl J."/>
            <person name="Frisvad J.C."/>
            <person name="Nielsen K.F."/>
            <person name="Lyhne E.K."/>
            <person name="Kogle M.E."/>
            <person name="Kuo A."/>
            <person name="Riley R."/>
            <person name="Clum A."/>
            <person name="Nolan M."/>
            <person name="Lipzen A."/>
            <person name="Salamov A."/>
            <person name="Henrissat B."/>
            <person name="Wiebenga A."/>
            <person name="De Vries R.P."/>
            <person name="Grigoriev I.V."/>
            <person name="Mortensen U.H."/>
            <person name="Andersen M.R."/>
            <person name="Baker S.E."/>
        </authorList>
    </citation>
    <scope>NUCLEOTIDE SEQUENCE [LARGE SCALE GENOMIC DNA]</scope>
    <source>
        <strain evidence="3">CBS 113365</strain>
    </source>
</reference>
<protein>
    <recommendedName>
        <fullName evidence="2">Grh/CP2 DB domain-containing protein</fullName>
    </recommendedName>
</protein>
<dbReference type="InterPro" id="IPR040167">
    <property type="entry name" value="TF_CP2-like"/>
</dbReference>
<gene>
    <name evidence="3" type="ORF">BO88DRAFT_417032</name>
</gene>
<evidence type="ECO:0000313" key="4">
    <source>
        <dbReference type="Proteomes" id="UP000248405"/>
    </source>
</evidence>
<feature type="domain" description="Grh/CP2 DB" evidence="2">
    <location>
        <begin position="154"/>
        <end position="371"/>
    </location>
</feature>
<evidence type="ECO:0000313" key="3">
    <source>
        <dbReference type="EMBL" id="PYH67123.1"/>
    </source>
</evidence>
<dbReference type="PANTHER" id="PTHR11037:SF20">
    <property type="entry name" value="PROTEIN GRAINYHEAD"/>
    <property type="match status" value="1"/>
</dbReference>
<dbReference type="GeneID" id="37212881"/>
<proteinExistence type="predicted"/>
<accession>A0A319BN32</accession>